<protein>
    <submittedName>
        <fullName evidence="1">Uncharacterized protein</fullName>
    </submittedName>
</protein>
<dbReference type="EMBL" id="GBXM01096334">
    <property type="protein sequence ID" value="JAH12243.1"/>
    <property type="molecule type" value="Transcribed_RNA"/>
</dbReference>
<reference evidence="1" key="1">
    <citation type="submission" date="2014-11" db="EMBL/GenBank/DDBJ databases">
        <authorList>
            <person name="Amaro Gonzalez C."/>
        </authorList>
    </citation>
    <scope>NUCLEOTIDE SEQUENCE</scope>
</reference>
<name>A0A0E9Q834_ANGAN</name>
<dbReference type="AlphaFoldDB" id="A0A0E9Q834"/>
<evidence type="ECO:0000313" key="1">
    <source>
        <dbReference type="EMBL" id="JAH12243.1"/>
    </source>
</evidence>
<organism evidence="1">
    <name type="scientific">Anguilla anguilla</name>
    <name type="common">European freshwater eel</name>
    <name type="synonym">Muraena anguilla</name>
    <dbReference type="NCBI Taxonomy" id="7936"/>
    <lineage>
        <taxon>Eukaryota</taxon>
        <taxon>Metazoa</taxon>
        <taxon>Chordata</taxon>
        <taxon>Craniata</taxon>
        <taxon>Vertebrata</taxon>
        <taxon>Euteleostomi</taxon>
        <taxon>Actinopterygii</taxon>
        <taxon>Neopterygii</taxon>
        <taxon>Teleostei</taxon>
        <taxon>Anguilliformes</taxon>
        <taxon>Anguillidae</taxon>
        <taxon>Anguilla</taxon>
    </lineage>
</organism>
<proteinExistence type="predicted"/>
<accession>A0A0E9Q834</accession>
<reference evidence="1" key="2">
    <citation type="journal article" date="2015" name="Fish Shellfish Immunol.">
        <title>Early steps in the European eel (Anguilla anguilla)-Vibrio vulnificus interaction in the gills: Role of the RtxA13 toxin.</title>
        <authorList>
            <person name="Callol A."/>
            <person name="Pajuelo D."/>
            <person name="Ebbesson L."/>
            <person name="Teles M."/>
            <person name="MacKenzie S."/>
            <person name="Amaro C."/>
        </authorList>
    </citation>
    <scope>NUCLEOTIDE SEQUENCE</scope>
</reference>
<sequence>MPHTHTHTNTHKLEDKASHTFSYFKFIYFREYKERNETVRNSQRLSM</sequence>